<dbReference type="SUPFAM" id="SSF53067">
    <property type="entry name" value="Actin-like ATPase domain"/>
    <property type="match status" value="1"/>
</dbReference>
<gene>
    <name evidence="3" type="ORF">Osc7112_2982</name>
</gene>
<feature type="coiled-coil region" evidence="1">
    <location>
        <begin position="112"/>
        <end position="146"/>
    </location>
</feature>
<organism evidence="3 4">
    <name type="scientific">Phormidium nigroviride PCC 7112</name>
    <dbReference type="NCBI Taxonomy" id="179408"/>
    <lineage>
        <taxon>Bacteria</taxon>
        <taxon>Bacillati</taxon>
        <taxon>Cyanobacteriota</taxon>
        <taxon>Cyanophyceae</taxon>
        <taxon>Oscillatoriophycideae</taxon>
        <taxon>Oscillatoriales</taxon>
        <taxon>Oscillatoriaceae</taxon>
        <taxon>Phormidium</taxon>
    </lineage>
</organism>
<feature type="region of interest" description="Disordered" evidence="2">
    <location>
        <begin position="568"/>
        <end position="605"/>
    </location>
</feature>
<feature type="region of interest" description="Disordered" evidence="2">
    <location>
        <begin position="737"/>
        <end position="776"/>
    </location>
</feature>
<reference evidence="3 4" key="1">
    <citation type="submission" date="2012-05" db="EMBL/GenBank/DDBJ databases">
        <title>Finished chromosome of genome of Oscillatoria sp. PCC 7112.</title>
        <authorList>
            <consortium name="US DOE Joint Genome Institute"/>
            <person name="Gugger M."/>
            <person name="Coursin T."/>
            <person name="Rippka R."/>
            <person name="Tandeau De Marsac N."/>
            <person name="Huntemann M."/>
            <person name="Wei C.-L."/>
            <person name="Han J."/>
            <person name="Detter J.C."/>
            <person name="Han C."/>
            <person name="Tapia R."/>
            <person name="Davenport K."/>
            <person name="Daligault H."/>
            <person name="Erkkila T."/>
            <person name="Gu W."/>
            <person name="Munk A.C.C."/>
            <person name="Teshima H."/>
            <person name="Xu Y."/>
            <person name="Chain P."/>
            <person name="Chen A."/>
            <person name="Krypides N."/>
            <person name="Mavromatis K."/>
            <person name="Markowitz V."/>
            <person name="Szeto E."/>
            <person name="Ivanova N."/>
            <person name="Mikhailova N."/>
            <person name="Ovchinnikova G."/>
            <person name="Pagani I."/>
            <person name="Pati A."/>
            <person name="Goodwin L."/>
            <person name="Peters L."/>
            <person name="Pitluck S."/>
            <person name="Woyke T."/>
            <person name="Kerfeld C."/>
        </authorList>
    </citation>
    <scope>NUCLEOTIDE SEQUENCE [LARGE SCALE GENOMIC DNA]</scope>
    <source>
        <strain evidence="3 4">PCC 7112</strain>
    </source>
</reference>
<dbReference type="EMBL" id="CP003614">
    <property type="protein sequence ID" value="AFZ07379.1"/>
    <property type="molecule type" value="Genomic_DNA"/>
</dbReference>
<dbReference type="PANTHER" id="PTHR42749:SF1">
    <property type="entry name" value="CELL SHAPE-DETERMINING PROTEIN MREB"/>
    <property type="match status" value="1"/>
</dbReference>
<proteinExistence type="predicted"/>
<name>K9VIM9_9CYAN</name>
<evidence type="ECO:0000256" key="2">
    <source>
        <dbReference type="SAM" id="MobiDB-lite"/>
    </source>
</evidence>
<dbReference type="RefSeq" id="WP_015176661.1">
    <property type="nucleotide sequence ID" value="NC_019729.1"/>
</dbReference>
<protein>
    <submittedName>
        <fullName evidence="3">Uncharacterized protein</fullName>
    </submittedName>
</protein>
<dbReference type="Proteomes" id="UP000010478">
    <property type="component" value="Chromosome"/>
</dbReference>
<dbReference type="HOGENOM" id="CLU_251272_0_0_3"/>
<evidence type="ECO:0000256" key="1">
    <source>
        <dbReference type="SAM" id="Coils"/>
    </source>
</evidence>
<sequence length="1451" mass="157394">MNSQKYKIQALIAEIDEVLSKPAPRLPWTGSIDTVHQRQLLERVRAYLVSSDSKLTAPKAPARPNVRPQPVPVPKVPLAAPGPSAAEQIMLAVTGEISHLRSSLTGPLQEDIEALRQEQQALIQEIKQLEAKRQQQQSLAQQQANQQQIIAEFLQVLTARLEETLTSDFSQILSSLENQLLQSISAPYSLGSAPDEQSAVDVTLNRQTSEEHPLLTPAQRLEQMQLFQSHADSLLMSLDSRMAIVFEALQANLQSYQASLRQELENMYGLSQQSEAMFAAFVNHLAAQLGREASSYVQQPIDLANNLETATPSAADRSDAAPALSNTAIEHSAAETLTGDSVQEIRTGEFGEQDRFPYAGTEISPQYGRLRRERDRIQAPILLPELADNLFGSTPEISRNAPRFPGGESENRLTETDEEIEDLYASLFAGEAVPEVELQIESFPVENTAIEVTSEGVEDRGADRETAESQKMTEDLFVNLLDEGESLEELLVDEDSDFVRGNSVDSLTLDSADLFEPQAAAVAEVSEAPASTAEVQIDTDDRENLETAQNRGEEFGATVPQSAALPLRTPAEISPNRPSAAPGLSSIGEIQKGESGTPSQRLDDGYIQASPEEDLLPVEALEDDLDRALNLDNNTLELLEADLYNLEGLENTSSRRSTSSAATSLDLLGSSPEGSAKNPFAEVAEEELGTLEDLFSDVLELSSDDEPFVLENELEDDLLAEEDESNLTLDEILASLTETDRPLTDSPPPETAETNELRSSPPESQKKNLISTESKAGVVEGKTDFSEFAETQQQEAAGHSAADAIAPSPEGRNSSWYLGIDFASSGLSAALLDRTSGQLHPIYWEASQAEARAPDASCRIPSAAVLAQTAPGSPGSEVTVKSVGFRPQALAAGEFLLENFKLPLKVGIPYQREAAGMYEPLLQWSPLQAFSIALPLQGVRALLATLNPSLRGQKLDGSGEVLDSAPRAMFAGLPVSNLICRASGLTPETLDAALLDLQGVILGTPAGWSDVYMFNLREAVLGASLVASGSQIFVVEDAIATLLAAVTPVKNGMEAESSAVDAAKGGEEAAPLTVNASSFSGGTLILNAGAATVELALVELPSNLQDLTRADFTCQSFGFAGDAFDQDIICQLLAKNETWGMSIDLPRPGHPDLPSRYQLQQRLQGSAFGLQLLEAARQIKVILQHQKSFALDIGQQHWDVKRKDLESLVLVPFVQQLNRELNALLSRAGMSPAGINQAICAGGMGGWAAIARWLRQKLPNAIVVQDRELEGDRDIFEIHNSALNSVSQSTNFSQKMGRVACGLASLPLYPQILDVSQQQYSDFFLLWELMQVLGGETLSFQEILQLLEGQGVNTRTCEPRILGILEGNLPPGLVPAEEDFMLLAEESRQNPDWEAILAEPLFFEDVSRGYRLNLEHASVVREYLGKLASSSQQKLLEPLTLAWDVRTDIYR</sequence>
<accession>K9VIM9</accession>
<keyword evidence="1" id="KW-0175">Coiled coil</keyword>
<dbReference type="PATRIC" id="fig|179408.3.peg.3663"/>
<dbReference type="InterPro" id="IPR043129">
    <property type="entry name" value="ATPase_NBD"/>
</dbReference>
<evidence type="ECO:0000313" key="3">
    <source>
        <dbReference type="EMBL" id="AFZ07379.1"/>
    </source>
</evidence>
<feature type="compositionally biased region" description="Low complexity" evidence="2">
    <location>
        <begin position="652"/>
        <end position="671"/>
    </location>
</feature>
<dbReference type="Gene3D" id="3.90.640.10">
    <property type="entry name" value="Actin, Chain A, domain 4"/>
    <property type="match status" value="1"/>
</dbReference>
<keyword evidence="4" id="KW-1185">Reference proteome</keyword>
<dbReference type="eggNOG" id="COG0443">
    <property type="taxonomic scope" value="Bacteria"/>
</dbReference>
<dbReference type="Gene3D" id="3.30.420.40">
    <property type="match status" value="2"/>
</dbReference>
<feature type="region of interest" description="Disordered" evidence="2">
    <location>
        <begin position="651"/>
        <end position="677"/>
    </location>
</feature>
<evidence type="ECO:0000313" key="4">
    <source>
        <dbReference type="Proteomes" id="UP000010478"/>
    </source>
</evidence>
<feature type="compositionally biased region" description="Polar residues" evidence="2">
    <location>
        <begin position="752"/>
        <end position="774"/>
    </location>
</feature>
<dbReference type="OrthoDB" id="437233at2"/>
<dbReference type="PANTHER" id="PTHR42749">
    <property type="entry name" value="CELL SHAPE-DETERMINING PROTEIN MREB"/>
    <property type="match status" value="1"/>
</dbReference>
<dbReference type="KEGG" id="oni:Osc7112_2982"/>
<dbReference type="STRING" id="179408.Osc7112_2982"/>